<dbReference type="EMBL" id="LHQR01000048">
    <property type="protein sequence ID" value="KXG50312.1"/>
    <property type="molecule type" value="Genomic_DNA"/>
</dbReference>
<organism evidence="3 4">
    <name type="scientific">Penicillium patulum</name>
    <name type="common">Penicillium griseofulvum</name>
    <dbReference type="NCBI Taxonomy" id="5078"/>
    <lineage>
        <taxon>Eukaryota</taxon>
        <taxon>Fungi</taxon>
        <taxon>Dikarya</taxon>
        <taxon>Ascomycota</taxon>
        <taxon>Pezizomycotina</taxon>
        <taxon>Eurotiomycetes</taxon>
        <taxon>Eurotiomycetidae</taxon>
        <taxon>Eurotiales</taxon>
        <taxon>Aspergillaceae</taxon>
        <taxon>Penicillium</taxon>
    </lineage>
</organism>
<feature type="region of interest" description="Disordered" evidence="1">
    <location>
        <begin position="158"/>
        <end position="183"/>
    </location>
</feature>
<name>A0A135LMW9_PENPA</name>
<dbReference type="GeneID" id="63709293"/>
<evidence type="ECO:0000256" key="2">
    <source>
        <dbReference type="SAM" id="SignalP"/>
    </source>
</evidence>
<proteinExistence type="predicted"/>
<dbReference type="Proteomes" id="UP000070168">
    <property type="component" value="Unassembled WGS sequence"/>
</dbReference>
<dbReference type="OrthoDB" id="4362134at2759"/>
<keyword evidence="2" id="KW-0732">Signal</keyword>
<feature type="compositionally biased region" description="Low complexity" evidence="1">
    <location>
        <begin position="158"/>
        <end position="171"/>
    </location>
</feature>
<gene>
    <name evidence="3" type="ORF">PGRI_062790</name>
</gene>
<evidence type="ECO:0000313" key="4">
    <source>
        <dbReference type="Proteomes" id="UP000070168"/>
    </source>
</evidence>
<dbReference type="AlphaFoldDB" id="A0A135LMW9"/>
<feature type="chain" id="PRO_5007800717" evidence="2">
    <location>
        <begin position="31"/>
        <end position="213"/>
    </location>
</feature>
<reference evidence="3 4" key="1">
    <citation type="journal article" date="2016" name="BMC Genomics">
        <title>Genome sequencing and secondary metabolism of the postharvest pathogen Penicillium griseofulvum.</title>
        <authorList>
            <person name="Banani H."/>
            <person name="Marcet-Houben M."/>
            <person name="Ballester A.R."/>
            <person name="Abbruscato P."/>
            <person name="Gonzalez-Candelas L."/>
            <person name="Gabaldon T."/>
            <person name="Spadaro D."/>
        </authorList>
    </citation>
    <scope>NUCLEOTIDE SEQUENCE [LARGE SCALE GENOMIC DNA]</scope>
    <source>
        <strain evidence="3 4">PG3</strain>
    </source>
</reference>
<feature type="signal peptide" evidence="2">
    <location>
        <begin position="1"/>
        <end position="30"/>
    </location>
</feature>
<protein>
    <submittedName>
        <fullName evidence="3">Uncharacterized protein</fullName>
    </submittedName>
</protein>
<evidence type="ECO:0000313" key="3">
    <source>
        <dbReference type="EMBL" id="KXG50312.1"/>
    </source>
</evidence>
<accession>A0A135LMW9</accession>
<evidence type="ECO:0000256" key="1">
    <source>
        <dbReference type="SAM" id="MobiDB-lite"/>
    </source>
</evidence>
<dbReference type="RefSeq" id="XP_040648848.1">
    <property type="nucleotide sequence ID" value="XM_040793993.1"/>
</dbReference>
<dbReference type="OMA" id="WIGSAFQ"/>
<sequence>MGRFPFCLLLIVSIMFNLFLALSVIVPATANVVTIQIGVGDVDSTVAGQVIGSTGSLTSYVIDEIPGIIVSGASTFYQTWVYPGGDPYPLSYMSQGCHVFAPSSMDCTVYMSEADSGSTTVSHIPESSLTEIRALVVSITATNTGVRPETEVKTVTDSATPASTTAEATEVGKAANTTSTPNGGVVATTSSGAAARLDRSWIGSAFQVVLAAF</sequence>
<comment type="caution">
    <text evidence="3">The sequence shown here is derived from an EMBL/GenBank/DDBJ whole genome shotgun (WGS) entry which is preliminary data.</text>
</comment>
<keyword evidence="4" id="KW-1185">Reference proteome</keyword>